<comment type="caution">
    <text evidence="11">The sequence shown here is derived from an EMBL/GenBank/DDBJ whole genome shotgun (WGS) entry which is preliminary data.</text>
</comment>
<dbReference type="Pfam" id="PF00005">
    <property type="entry name" value="ABC_tran"/>
    <property type="match status" value="1"/>
</dbReference>
<dbReference type="SUPFAM" id="SSF52540">
    <property type="entry name" value="P-loop containing nucleoside triphosphate hydrolases"/>
    <property type="match status" value="1"/>
</dbReference>
<keyword evidence="12" id="KW-1185">Reference proteome</keyword>
<dbReference type="GO" id="GO:0005524">
    <property type="term" value="F:ATP binding"/>
    <property type="evidence" value="ECO:0007669"/>
    <property type="project" value="UniProtKB-KW"/>
</dbReference>
<dbReference type="CDD" id="cd18565">
    <property type="entry name" value="ABC_6TM_exporter_like"/>
    <property type="match status" value="1"/>
</dbReference>
<keyword evidence="4" id="KW-0547">Nucleotide-binding</keyword>
<evidence type="ECO:0000256" key="7">
    <source>
        <dbReference type="ARBA" id="ARBA00023136"/>
    </source>
</evidence>
<dbReference type="InterPro" id="IPR003593">
    <property type="entry name" value="AAA+_ATPase"/>
</dbReference>
<dbReference type="PROSITE" id="PS50929">
    <property type="entry name" value="ABC_TM1F"/>
    <property type="match status" value="1"/>
</dbReference>
<keyword evidence="3 8" id="KW-0812">Transmembrane</keyword>
<dbReference type="EMBL" id="JAGSPK010000002">
    <property type="protein sequence ID" value="MBR7791977.1"/>
    <property type="molecule type" value="Genomic_DNA"/>
</dbReference>
<dbReference type="RefSeq" id="WP_212678092.1">
    <property type="nucleotide sequence ID" value="NZ_JAGSPK010000002.1"/>
</dbReference>
<protein>
    <submittedName>
        <fullName evidence="11">ABC transporter ATP-binding protein</fullName>
    </submittedName>
</protein>
<dbReference type="Gene3D" id="1.20.1560.10">
    <property type="entry name" value="ABC transporter type 1, transmembrane domain"/>
    <property type="match status" value="1"/>
</dbReference>
<name>A0ABS5GZZ4_9BURK</name>
<dbReference type="PANTHER" id="PTHR24221:SF601">
    <property type="entry name" value="ABC TRANSPORTER"/>
    <property type="match status" value="1"/>
</dbReference>
<dbReference type="PANTHER" id="PTHR24221">
    <property type="entry name" value="ATP-BINDING CASSETTE SUB-FAMILY B"/>
    <property type="match status" value="1"/>
</dbReference>
<dbReference type="InterPro" id="IPR027417">
    <property type="entry name" value="P-loop_NTPase"/>
</dbReference>
<evidence type="ECO:0000256" key="2">
    <source>
        <dbReference type="ARBA" id="ARBA00022475"/>
    </source>
</evidence>
<gene>
    <name evidence="11" type="ORF">KDM87_05150</name>
</gene>
<feature type="transmembrane region" description="Helical" evidence="8">
    <location>
        <begin position="177"/>
        <end position="195"/>
    </location>
</feature>
<evidence type="ECO:0000256" key="6">
    <source>
        <dbReference type="ARBA" id="ARBA00022989"/>
    </source>
</evidence>
<dbReference type="InterPro" id="IPR036640">
    <property type="entry name" value="ABC1_TM_sf"/>
</dbReference>
<keyword evidence="7 8" id="KW-0472">Membrane</keyword>
<dbReference type="InterPro" id="IPR017871">
    <property type="entry name" value="ABC_transporter-like_CS"/>
</dbReference>
<organism evidence="11 12">
    <name type="scientific">Undibacterium rivi</name>
    <dbReference type="NCBI Taxonomy" id="2828729"/>
    <lineage>
        <taxon>Bacteria</taxon>
        <taxon>Pseudomonadati</taxon>
        <taxon>Pseudomonadota</taxon>
        <taxon>Betaproteobacteria</taxon>
        <taxon>Burkholderiales</taxon>
        <taxon>Oxalobacteraceae</taxon>
        <taxon>Undibacterium</taxon>
    </lineage>
</organism>
<comment type="subcellular location">
    <subcellularLocation>
        <location evidence="1">Cell membrane</location>
        <topology evidence="1">Multi-pass membrane protein</topology>
    </subcellularLocation>
</comment>
<dbReference type="InterPro" id="IPR039421">
    <property type="entry name" value="Type_1_exporter"/>
</dbReference>
<dbReference type="Gene3D" id="3.40.50.300">
    <property type="entry name" value="P-loop containing nucleotide triphosphate hydrolases"/>
    <property type="match status" value="1"/>
</dbReference>
<dbReference type="Pfam" id="PF00664">
    <property type="entry name" value="ABC_membrane"/>
    <property type="match status" value="1"/>
</dbReference>
<dbReference type="PROSITE" id="PS00211">
    <property type="entry name" value="ABC_TRANSPORTER_1"/>
    <property type="match status" value="1"/>
</dbReference>
<keyword evidence="5 11" id="KW-0067">ATP-binding</keyword>
<evidence type="ECO:0000256" key="1">
    <source>
        <dbReference type="ARBA" id="ARBA00004651"/>
    </source>
</evidence>
<evidence type="ECO:0000256" key="5">
    <source>
        <dbReference type="ARBA" id="ARBA00022840"/>
    </source>
</evidence>
<evidence type="ECO:0000313" key="12">
    <source>
        <dbReference type="Proteomes" id="UP000682982"/>
    </source>
</evidence>
<evidence type="ECO:0000256" key="4">
    <source>
        <dbReference type="ARBA" id="ARBA00022741"/>
    </source>
</evidence>
<sequence length="601" mass="66193">MSAIHPLKKLLHYASAYKTDLRLATLYSILNKFFDVLPEVLIGVAVDIVVNGEKSFLAKRVLGGFGITETWHQLVFLGVVNAFIWMGESWFEYLLSLKWRKLAQNLQHDLRLDTYDHVQKLEMAYFENQRTGNLMSVLNEDINQMERFLNGGANQIIQVICSSVMVSAVFFVLQPSLAIISLLPVPAILFGAFWFQKRLAPRYAEVREAAGDVSARLNNNLLGLATIKAFATEDFEKKHIAEASNTYREANARAIAVSAAITPVIRMAILAGFTATLVYGGWLTLHDELAVGAYSVLVYLTQRLLWPMTSLAEVADMYQRSMSAIDRAMNLLDTKINIAYEGQHLPATDVKGHIRFDSVGFAYGEQQTLHNISLDIPAGKTIAFVGSTGSGKSTLVKLLLRFYTPQSGKIFIDDVATDSVNLQDLRRQIGYVAQDSFLTDGTIAENIAYGSNNVSETAIAAAAQAAEATEFISKLPLGFATRIGERGQKLSGGQRQRLALARAILKNPPVLILDEATSAVDNETEAAIQRSLDVVSRDRTTIVIAHRLSTVRQADCIYLLEAGRIVESGTHDDLLKLNAGYAALWRLQTGERAQGQTQSAT</sequence>
<feature type="domain" description="ABC transporter" evidence="9">
    <location>
        <begin position="354"/>
        <end position="587"/>
    </location>
</feature>
<dbReference type="Proteomes" id="UP000682982">
    <property type="component" value="Unassembled WGS sequence"/>
</dbReference>
<dbReference type="InterPro" id="IPR011527">
    <property type="entry name" value="ABC1_TM_dom"/>
</dbReference>
<evidence type="ECO:0000259" key="10">
    <source>
        <dbReference type="PROSITE" id="PS50929"/>
    </source>
</evidence>
<dbReference type="SUPFAM" id="SSF90123">
    <property type="entry name" value="ABC transporter transmembrane region"/>
    <property type="match status" value="1"/>
</dbReference>
<evidence type="ECO:0000313" key="11">
    <source>
        <dbReference type="EMBL" id="MBR7791977.1"/>
    </source>
</evidence>
<evidence type="ECO:0000259" key="9">
    <source>
        <dbReference type="PROSITE" id="PS50893"/>
    </source>
</evidence>
<dbReference type="PROSITE" id="PS50893">
    <property type="entry name" value="ABC_TRANSPORTER_2"/>
    <property type="match status" value="1"/>
</dbReference>
<reference evidence="11 12" key="1">
    <citation type="submission" date="2021-04" db="EMBL/GenBank/DDBJ databases">
        <title>novel species isolated from subtropical streams in China.</title>
        <authorList>
            <person name="Lu H."/>
        </authorList>
    </citation>
    <scope>NUCLEOTIDE SEQUENCE [LARGE SCALE GENOMIC DNA]</scope>
    <source>
        <strain evidence="11 12">FT147W</strain>
    </source>
</reference>
<keyword evidence="6 8" id="KW-1133">Transmembrane helix</keyword>
<feature type="domain" description="ABC transmembrane type-1" evidence="10">
    <location>
        <begin position="23"/>
        <end position="320"/>
    </location>
</feature>
<dbReference type="InterPro" id="IPR003439">
    <property type="entry name" value="ABC_transporter-like_ATP-bd"/>
</dbReference>
<feature type="transmembrane region" description="Helical" evidence="8">
    <location>
        <begin position="254"/>
        <end position="279"/>
    </location>
</feature>
<evidence type="ECO:0000256" key="8">
    <source>
        <dbReference type="SAM" id="Phobius"/>
    </source>
</evidence>
<keyword evidence="2" id="KW-1003">Cell membrane</keyword>
<evidence type="ECO:0000256" key="3">
    <source>
        <dbReference type="ARBA" id="ARBA00022692"/>
    </source>
</evidence>
<accession>A0ABS5GZZ4</accession>
<proteinExistence type="predicted"/>
<dbReference type="SMART" id="SM00382">
    <property type="entry name" value="AAA"/>
    <property type="match status" value="1"/>
</dbReference>